<name>A0ABX5H6V6_PHOAN</name>
<dbReference type="EMBL" id="PYOU01000003">
    <property type="protein sequence ID" value="PSX11695.1"/>
    <property type="molecule type" value="Genomic_DNA"/>
</dbReference>
<sequence length="284" mass="33689">MWLIIAIVISLLTIGYITWKTKKNNIQLQLQFDQIIQLRQLIQFIRYHRRYCHQKIVSNNTNNKPHESIQNKRYASKQTLSILIHQADTNHKPMYRILRQEIQRLFTDSPNYSLQRSQAVHGRIIRHIMYLIDDVISASLLTAEKDTTFEHYQSAWPVTLNALDSLNKFRWTIEQHPLENKSYAQELEMHVKMIQRRLGQISMISHQTPPIWPIEKLMQTFQEIQFHNQDENKLKEELYLYSIQISDTIFQFFDLIINDIADDLAITGPNITACAIDFSHNKQT</sequence>
<gene>
    <name evidence="1" type="ORF">C0W27_04810</name>
</gene>
<comment type="caution">
    <text evidence="1">The sequence shown here is derived from an EMBL/GenBank/DDBJ whole genome shotgun (WGS) entry which is preliminary data.</text>
</comment>
<dbReference type="RefSeq" id="WP_045151930.1">
    <property type="nucleotide sequence ID" value="NZ_JZSW01000003.1"/>
</dbReference>
<evidence type="ECO:0000313" key="2">
    <source>
        <dbReference type="Proteomes" id="UP000240989"/>
    </source>
</evidence>
<evidence type="ECO:0008006" key="3">
    <source>
        <dbReference type="Google" id="ProtNLM"/>
    </source>
</evidence>
<organism evidence="1 2">
    <name type="scientific">Photobacterium angustum</name>
    <dbReference type="NCBI Taxonomy" id="661"/>
    <lineage>
        <taxon>Bacteria</taxon>
        <taxon>Pseudomonadati</taxon>
        <taxon>Pseudomonadota</taxon>
        <taxon>Gammaproteobacteria</taxon>
        <taxon>Vibrionales</taxon>
        <taxon>Vibrionaceae</taxon>
        <taxon>Photobacterium</taxon>
    </lineage>
</organism>
<accession>A0ABX5H6V6</accession>
<dbReference type="Proteomes" id="UP000240989">
    <property type="component" value="Unassembled WGS sequence"/>
</dbReference>
<keyword evidence="2" id="KW-1185">Reference proteome</keyword>
<protein>
    <recommendedName>
        <fullName evidence="3">Nitrate/nitrite sensing protein domain-containing protein</fullName>
    </recommendedName>
</protein>
<reference evidence="1 2" key="1">
    <citation type="submission" date="2018-01" db="EMBL/GenBank/DDBJ databases">
        <title>Whole genome sequencing of Histamine producing bacteria.</title>
        <authorList>
            <person name="Butler K."/>
        </authorList>
    </citation>
    <scope>NUCLEOTIDE SEQUENCE [LARGE SCALE GENOMIC DNA]</scope>
    <source>
        <strain evidence="1 2">A6-1</strain>
    </source>
</reference>
<proteinExistence type="predicted"/>
<evidence type="ECO:0000313" key="1">
    <source>
        <dbReference type="EMBL" id="PSX11695.1"/>
    </source>
</evidence>